<accession>A0A0A9TG22</accession>
<sequence length="93" mass="10596">MLLCLGSLRKCHIWSIPRCNSMSSSFTPKISIPSSVMIASSVLAHDPIRESSIVAISNSVWEIHQESQSTYFGERRSCEQNIKTEIFLIYRMM</sequence>
<reference evidence="1" key="2">
    <citation type="journal article" date="2015" name="Data Brief">
        <title>Shoot transcriptome of the giant reed, Arundo donax.</title>
        <authorList>
            <person name="Barrero R.A."/>
            <person name="Guerrero F.D."/>
            <person name="Moolhuijzen P."/>
            <person name="Goolsby J.A."/>
            <person name="Tidwell J."/>
            <person name="Bellgard S.E."/>
            <person name="Bellgard M.I."/>
        </authorList>
    </citation>
    <scope>NUCLEOTIDE SEQUENCE</scope>
    <source>
        <tissue evidence="1">Shoot tissue taken approximately 20 cm above the soil surface</tissue>
    </source>
</reference>
<protein>
    <submittedName>
        <fullName evidence="1">Uncharacterized protein</fullName>
    </submittedName>
</protein>
<name>A0A0A9TG22_ARUDO</name>
<reference evidence="1" key="1">
    <citation type="submission" date="2014-09" db="EMBL/GenBank/DDBJ databases">
        <authorList>
            <person name="Magalhaes I.L.F."/>
            <person name="Oliveira U."/>
            <person name="Santos F.R."/>
            <person name="Vidigal T.H.D.A."/>
            <person name="Brescovit A.D."/>
            <person name="Santos A.J."/>
        </authorList>
    </citation>
    <scope>NUCLEOTIDE SEQUENCE</scope>
    <source>
        <tissue evidence="1">Shoot tissue taken approximately 20 cm above the soil surface</tissue>
    </source>
</reference>
<organism evidence="1">
    <name type="scientific">Arundo donax</name>
    <name type="common">Giant reed</name>
    <name type="synonym">Donax arundinaceus</name>
    <dbReference type="NCBI Taxonomy" id="35708"/>
    <lineage>
        <taxon>Eukaryota</taxon>
        <taxon>Viridiplantae</taxon>
        <taxon>Streptophyta</taxon>
        <taxon>Embryophyta</taxon>
        <taxon>Tracheophyta</taxon>
        <taxon>Spermatophyta</taxon>
        <taxon>Magnoliopsida</taxon>
        <taxon>Liliopsida</taxon>
        <taxon>Poales</taxon>
        <taxon>Poaceae</taxon>
        <taxon>PACMAD clade</taxon>
        <taxon>Arundinoideae</taxon>
        <taxon>Arundineae</taxon>
        <taxon>Arundo</taxon>
    </lineage>
</organism>
<dbReference type="AlphaFoldDB" id="A0A0A9TG22"/>
<evidence type="ECO:0000313" key="1">
    <source>
        <dbReference type="EMBL" id="JAD15763.1"/>
    </source>
</evidence>
<proteinExistence type="predicted"/>
<dbReference type="EMBL" id="GBRH01282132">
    <property type="protein sequence ID" value="JAD15763.1"/>
    <property type="molecule type" value="Transcribed_RNA"/>
</dbReference>